<dbReference type="InterPro" id="IPR000550">
    <property type="entry name" value="Hppk"/>
</dbReference>
<proteinExistence type="inferred from homology"/>
<sequence>MNRLFLITGGNIGDRKKNLETAAALIQKQIGKIIRLSAMYETEAWGITNQPAFYNQVLEIDTLLSAREVLHLILKIEEEMGRKRTIKNAARIIDIDILFFNNEIINEQNLIIPHPEIANRRFVLLPLLELDPTKLHPVLNKSIRELLAETKDKLKAIPVQTAATSDQSTSK</sequence>
<dbReference type="UniPathway" id="UPA00077">
    <property type="reaction ID" value="UER00155"/>
</dbReference>
<dbReference type="GO" id="GO:0046654">
    <property type="term" value="P:tetrahydrofolate biosynthetic process"/>
    <property type="evidence" value="ECO:0007669"/>
    <property type="project" value="UniProtKB-UniPathway"/>
</dbReference>
<name>A0A3M9NPZ7_9BACT</name>
<comment type="function">
    <text evidence="10">Catalyzes the transfer of pyrophosphate from adenosine triphosphate (ATP) to 6-hydroxymethyl-7,8-dihydropterin, an enzymatic step in folate biosynthesis pathway.</text>
</comment>
<reference evidence="14 15" key="1">
    <citation type="submission" date="2018-11" db="EMBL/GenBank/DDBJ databases">
        <title>Draft genome sequence of Ferruginibacter sp. BO-59.</title>
        <authorList>
            <person name="Im W.T."/>
        </authorList>
    </citation>
    <scope>NUCLEOTIDE SEQUENCE [LARGE SCALE GENOMIC DNA]</scope>
    <source>
        <strain evidence="14 15">BO-59</strain>
    </source>
</reference>
<evidence type="ECO:0000256" key="2">
    <source>
        <dbReference type="ARBA" id="ARBA00005810"/>
    </source>
</evidence>
<dbReference type="GO" id="GO:0016301">
    <property type="term" value="F:kinase activity"/>
    <property type="evidence" value="ECO:0007669"/>
    <property type="project" value="UniProtKB-KW"/>
</dbReference>
<evidence type="ECO:0000256" key="1">
    <source>
        <dbReference type="ARBA" id="ARBA00005051"/>
    </source>
</evidence>
<gene>
    <name evidence="14" type="primary">folK</name>
    <name evidence="14" type="ORF">EFY79_00145</name>
</gene>
<dbReference type="AlphaFoldDB" id="A0A3M9NPZ7"/>
<dbReference type="NCBIfam" id="TIGR01498">
    <property type="entry name" value="folK"/>
    <property type="match status" value="1"/>
</dbReference>
<evidence type="ECO:0000256" key="11">
    <source>
        <dbReference type="ARBA" id="ARBA00029766"/>
    </source>
</evidence>
<evidence type="ECO:0000256" key="8">
    <source>
        <dbReference type="ARBA" id="ARBA00022840"/>
    </source>
</evidence>
<evidence type="ECO:0000256" key="6">
    <source>
        <dbReference type="ARBA" id="ARBA00022741"/>
    </source>
</evidence>
<dbReference type="Pfam" id="PF01288">
    <property type="entry name" value="HPPK"/>
    <property type="match status" value="1"/>
</dbReference>
<comment type="similarity">
    <text evidence="2">Belongs to the HPPK family.</text>
</comment>
<evidence type="ECO:0000256" key="7">
    <source>
        <dbReference type="ARBA" id="ARBA00022777"/>
    </source>
</evidence>
<evidence type="ECO:0000256" key="9">
    <source>
        <dbReference type="ARBA" id="ARBA00022909"/>
    </source>
</evidence>
<dbReference type="Proteomes" id="UP000267223">
    <property type="component" value="Unassembled WGS sequence"/>
</dbReference>
<evidence type="ECO:0000256" key="5">
    <source>
        <dbReference type="ARBA" id="ARBA00022679"/>
    </source>
</evidence>
<dbReference type="OrthoDB" id="9808041at2"/>
<dbReference type="Gene3D" id="3.30.70.560">
    <property type="entry name" value="7,8-Dihydro-6-hydroxymethylpterin-pyrophosphokinase HPPK"/>
    <property type="match status" value="1"/>
</dbReference>
<feature type="domain" description="7,8-dihydro-6-hydroxymethylpterin-pyrophosphokinase" evidence="13">
    <location>
        <begin position="87"/>
        <end position="98"/>
    </location>
</feature>
<dbReference type="GO" id="GO:0046656">
    <property type="term" value="P:folic acid biosynthetic process"/>
    <property type="evidence" value="ECO:0007669"/>
    <property type="project" value="UniProtKB-KW"/>
</dbReference>
<dbReference type="GO" id="GO:0005524">
    <property type="term" value="F:ATP binding"/>
    <property type="evidence" value="ECO:0007669"/>
    <property type="project" value="UniProtKB-KW"/>
</dbReference>
<keyword evidence="6" id="KW-0547">Nucleotide-binding</keyword>
<dbReference type="EMBL" id="RJJR01000001">
    <property type="protein sequence ID" value="RNI39754.1"/>
    <property type="molecule type" value="Genomic_DNA"/>
</dbReference>
<dbReference type="CDD" id="cd00483">
    <property type="entry name" value="HPPK"/>
    <property type="match status" value="1"/>
</dbReference>
<keyword evidence="8" id="KW-0067">ATP-binding</keyword>
<evidence type="ECO:0000256" key="10">
    <source>
        <dbReference type="ARBA" id="ARBA00029409"/>
    </source>
</evidence>
<evidence type="ECO:0000256" key="3">
    <source>
        <dbReference type="ARBA" id="ARBA00013253"/>
    </source>
</evidence>
<dbReference type="RefSeq" id="WP_123118645.1">
    <property type="nucleotide sequence ID" value="NZ_RJJR01000001.1"/>
</dbReference>
<dbReference type="PANTHER" id="PTHR43071:SF1">
    <property type="entry name" value="2-AMINO-4-HYDROXY-6-HYDROXYMETHYLDIHYDROPTERIDINE PYROPHOSPHOKINASE"/>
    <property type="match status" value="1"/>
</dbReference>
<dbReference type="GO" id="GO:0003848">
    <property type="term" value="F:2-amino-4-hydroxy-6-hydroxymethyldihydropteridine diphosphokinase activity"/>
    <property type="evidence" value="ECO:0007669"/>
    <property type="project" value="UniProtKB-EC"/>
</dbReference>
<organism evidence="14 15">
    <name type="scientific">Hanamia caeni</name>
    <dbReference type="NCBI Taxonomy" id="2294116"/>
    <lineage>
        <taxon>Bacteria</taxon>
        <taxon>Pseudomonadati</taxon>
        <taxon>Bacteroidota</taxon>
        <taxon>Chitinophagia</taxon>
        <taxon>Chitinophagales</taxon>
        <taxon>Chitinophagaceae</taxon>
        <taxon>Hanamia</taxon>
    </lineage>
</organism>
<dbReference type="PROSITE" id="PS00794">
    <property type="entry name" value="HPPK"/>
    <property type="match status" value="1"/>
</dbReference>
<dbReference type="InterPro" id="IPR035907">
    <property type="entry name" value="Hppk_sf"/>
</dbReference>
<accession>A0A3M9NPZ7</accession>
<evidence type="ECO:0000259" key="13">
    <source>
        <dbReference type="PROSITE" id="PS00794"/>
    </source>
</evidence>
<dbReference type="EC" id="2.7.6.3" evidence="3"/>
<comment type="pathway">
    <text evidence="1">Cofactor biosynthesis; tetrahydrofolate biosynthesis; 2-amino-4-hydroxy-6-hydroxymethyl-7,8-dihydropteridine diphosphate from 7,8-dihydroneopterin triphosphate: step 4/4.</text>
</comment>
<keyword evidence="15" id="KW-1185">Reference proteome</keyword>
<evidence type="ECO:0000256" key="4">
    <source>
        <dbReference type="ARBA" id="ARBA00016218"/>
    </source>
</evidence>
<evidence type="ECO:0000256" key="12">
    <source>
        <dbReference type="ARBA" id="ARBA00033413"/>
    </source>
</evidence>
<comment type="caution">
    <text evidence="14">The sequence shown here is derived from an EMBL/GenBank/DDBJ whole genome shotgun (WGS) entry which is preliminary data.</text>
</comment>
<keyword evidence="9" id="KW-0289">Folate biosynthesis</keyword>
<dbReference type="SUPFAM" id="SSF55083">
    <property type="entry name" value="6-hydroxymethyl-7,8-dihydropterin pyrophosphokinase, HPPK"/>
    <property type="match status" value="1"/>
</dbReference>
<keyword evidence="7 14" id="KW-0418">Kinase</keyword>
<keyword evidence="5 14" id="KW-0808">Transferase</keyword>
<evidence type="ECO:0000313" key="15">
    <source>
        <dbReference type="Proteomes" id="UP000267223"/>
    </source>
</evidence>
<evidence type="ECO:0000313" key="14">
    <source>
        <dbReference type="EMBL" id="RNI39754.1"/>
    </source>
</evidence>
<protein>
    <recommendedName>
        <fullName evidence="4">2-amino-4-hydroxy-6-hydroxymethyldihydropteridine pyrophosphokinase</fullName>
        <ecNumber evidence="3">2.7.6.3</ecNumber>
    </recommendedName>
    <alternativeName>
        <fullName evidence="11">6-hydroxymethyl-7,8-dihydropterin pyrophosphokinase</fullName>
    </alternativeName>
    <alternativeName>
        <fullName evidence="12">7,8-dihydro-6-hydroxymethylpterin-pyrophosphokinase</fullName>
    </alternativeName>
</protein>
<dbReference type="PANTHER" id="PTHR43071">
    <property type="entry name" value="2-AMINO-4-HYDROXY-6-HYDROXYMETHYLDIHYDROPTERIDINE PYROPHOSPHOKINASE"/>
    <property type="match status" value="1"/>
</dbReference>